<reference evidence="2 3" key="2">
    <citation type="journal article" date="2018" name="Nature">
        <title>Mutant phenotypes for thousands of bacterial genes of unknown function.</title>
        <authorList>
            <person name="Price M.N."/>
            <person name="Wetmore K.M."/>
            <person name="Waters R.J."/>
            <person name="Callaghan M."/>
            <person name="Ray J."/>
            <person name="Liu H."/>
            <person name="Kuehl J.V."/>
            <person name="Melnyk R.A."/>
            <person name="Lamson J.S."/>
            <person name="Suh Y."/>
            <person name="Carlson H.K."/>
            <person name="Esquivel Z."/>
            <person name="Sadeeshkumar H."/>
            <person name="Chakraborty R."/>
            <person name="Zane G.M."/>
            <person name="Rubin B.E."/>
            <person name="Wall J.D."/>
            <person name="Visel A."/>
            <person name="Bristow J."/>
            <person name="Blow M.J."/>
            <person name="Arkin A.P."/>
            <person name="Deutschbauer A.M."/>
        </authorList>
    </citation>
    <scope>NUCLEOTIDE SEQUENCE [LARGE SCALE GENOMIC DNA]</scope>
    <source>
        <strain evidence="2 3">FW300-N1B4</strain>
    </source>
</reference>
<name>A0A166QQW8_PSEFL</name>
<sequence>MIGGFDWLTINLAGSLSTSLSELEDLTAGWAANEVFSQAHLYQPESSIERSAGKGHAQPGAVDLPFDFSALHPTAPSKGP</sequence>
<dbReference type="AlphaFoldDB" id="A0A166QQW8"/>
<proteinExistence type="predicted"/>
<evidence type="ECO:0000256" key="1">
    <source>
        <dbReference type="SAM" id="MobiDB-lite"/>
    </source>
</evidence>
<gene>
    <name evidence="2" type="ORF">A1D17_04005</name>
</gene>
<feature type="region of interest" description="Disordered" evidence="1">
    <location>
        <begin position="47"/>
        <end position="80"/>
    </location>
</feature>
<evidence type="ECO:0000313" key="3">
    <source>
        <dbReference type="Proteomes" id="UP000076489"/>
    </source>
</evidence>
<dbReference type="Proteomes" id="UP000076489">
    <property type="component" value="Unassembled WGS sequence"/>
</dbReference>
<comment type="caution">
    <text evidence="2">The sequence shown here is derived from an EMBL/GenBank/DDBJ whole genome shotgun (WGS) entry which is preliminary data.</text>
</comment>
<accession>A0A166QQW8</accession>
<evidence type="ECO:0000313" key="2">
    <source>
        <dbReference type="EMBL" id="KZN20714.1"/>
    </source>
</evidence>
<organism evidence="2 3">
    <name type="scientific">Pseudomonas fluorescens</name>
    <dbReference type="NCBI Taxonomy" id="294"/>
    <lineage>
        <taxon>Bacteria</taxon>
        <taxon>Pseudomonadati</taxon>
        <taxon>Pseudomonadota</taxon>
        <taxon>Gammaproteobacteria</taxon>
        <taxon>Pseudomonadales</taxon>
        <taxon>Pseudomonadaceae</taxon>
        <taxon>Pseudomonas</taxon>
    </lineage>
</organism>
<dbReference type="EMBL" id="LUKJ01000002">
    <property type="protein sequence ID" value="KZN20714.1"/>
    <property type="molecule type" value="Genomic_DNA"/>
</dbReference>
<protein>
    <submittedName>
        <fullName evidence="2">Uncharacterized protein</fullName>
    </submittedName>
</protein>
<reference evidence="3" key="1">
    <citation type="submission" date="2016-03" db="EMBL/GenBank/DDBJ databases">
        <authorList>
            <person name="Ray J."/>
            <person name="Price M."/>
            <person name="Deutschbauer A."/>
        </authorList>
    </citation>
    <scope>NUCLEOTIDE SEQUENCE [LARGE SCALE GENOMIC DNA]</scope>
    <source>
        <strain evidence="3">FW300-N1B4</strain>
    </source>
</reference>